<comment type="caution">
    <text evidence="2">The sequence shown here is derived from an EMBL/GenBank/DDBJ whole genome shotgun (WGS) entry which is preliminary data.</text>
</comment>
<name>A0A0C2VXG4_9BACL</name>
<sequence length="65" mass="7393">MKSATEKSLSLLKFLVVVSVVIAIFMNNYYLEFSTAGKALLTISFIIIAIIIWKILFYKRRSSST</sequence>
<dbReference type="EMBL" id="JXRR01000011">
    <property type="protein sequence ID" value="KIL48663.1"/>
    <property type="molecule type" value="Genomic_DNA"/>
</dbReference>
<protein>
    <submittedName>
        <fullName evidence="2">Uncharacterized protein</fullName>
    </submittedName>
</protein>
<organism evidence="2 3">
    <name type="scientific">Jeotgalibacillus campisalis</name>
    <dbReference type="NCBI Taxonomy" id="220754"/>
    <lineage>
        <taxon>Bacteria</taxon>
        <taxon>Bacillati</taxon>
        <taxon>Bacillota</taxon>
        <taxon>Bacilli</taxon>
        <taxon>Bacillales</taxon>
        <taxon>Caryophanaceae</taxon>
        <taxon>Jeotgalibacillus</taxon>
    </lineage>
</organism>
<reference evidence="2 3" key="1">
    <citation type="submission" date="2015-01" db="EMBL/GenBank/DDBJ databases">
        <title>Jeotgalibacillus campisalis genome sequencing.</title>
        <authorList>
            <person name="Goh K.M."/>
            <person name="Chan K.-G."/>
            <person name="Yaakop A.S."/>
            <person name="Ee R."/>
            <person name="Gan H.M."/>
            <person name="Chan C.S."/>
        </authorList>
    </citation>
    <scope>NUCLEOTIDE SEQUENCE [LARGE SCALE GENOMIC DNA]</scope>
    <source>
        <strain evidence="2 3">SF-57</strain>
    </source>
</reference>
<evidence type="ECO:0000313" key="2">
    <source>
        <dbReference type="EMBL" id="KIL48663.1"/>
    </source>
</evidence>
<gene>
    <name evidence="2" type="ORF">KR50_12480</name>
</gene>
<keyword evidence="1" id="KW-0812">Transmembrane</keyword>
<keyword evidence="3" id="KW-1185">Reference proteome</keyword>
<evidence type="ECO:0000256" key="1">
    <source>
        <dbReference type="SAM" id="Phobius"/>
    </source>
</evidence>
<keyword evidence="1" id="KW-1133">Transmembrane helix</keyword>
<feature type="transmembrane region" description="Helical" evidence="1">
    <location>
        <begin position="12"/>
        <end position="30"/>
    </location>
</feature>
<evidence type="ECO:0000313" key="3">
    <source>
        <dbReference type="Proteomes" id="UP000031972"/>
    </source>
</evidence>
<keyword evidence="1" id="KW-0472">Membrane</keyword>
<feature type="transmembrane region" description="Helical" evidence="1">
    <location>
        <begin position="36"/>
        <end position="57"/>
    </location>
</feature>
<dbReference type="Proteomes" id="UP000031972">
    <property type="component" value="Unassembled WGS sequence"/>
</dbReference>
<proteinExistence type="predicted"/>
<accession>A0A0C2VXG4</accession>
<dbReference type="PATRIC" id="fig|220754.4.peg.1271"/>
<dbReference type="AlphaFoldDB" id="A0A0C2VXG4"/>
<dbReference type="RefSeq" id="WP_041056131.1">
    <property type="nucleotide sequence ID" value="NZ_JXRR01000011.1"/>
</dbReference>